<comment type="similarity">
    <text evidence="1">Belongs to the protein kinase superfamily. STE Ser/Thr protein kinase family. STE20 subfamily.</text>
</comment>
<dbReference type="PROSITE" id="PS50011">
    <property type="entry name" value="PROTEIN_KINASE_DOM"/>
    <property type="match status" value="1"/>
</dbReference>
<dbReference type="AlphaFoldDB" id="A0A6J2YLJ2"/>
<dbReference type="RefSeq" id="XP_030764024.1">
    <property type="nucleotide sequence ID" value="XM_030908164.1"/>
</dbReference>
<gene>
    <name evidence="4 5" type="primary">LOC115888423</name>
</gene>
<dbReference type="PANTHER" id="PTHR48014:SF21">
    <property type="entry name" value="SERINE_THREONINE-PROTEIN KINASE FRAY2"/>
    <property type="match status" value="1"/>
</dbReference>
<dbReference type="GeneID" id="115888423"/>
<dbReference type="InterPro" id="IPR047173">
    <property type="entry name" value="STRAD_A/B-like"/>
</dbReference>
<dbReference type="GO" id="GO:1902554">
    <property type="term" value="C:serine/threonine protein kinase complex"/>
    <property type="evidence" value="ECO:0007669"/>
    <property type="project" value="TreeGrafter"/>
</dbReference>
<evidence type="ECO:0000259" key="2">
    <source>
        <dbReference type="PROSITE" id="PS50011"/>
    </source>
</evidence>
<dbReference type="GO" id="GO:0043539">
    <property type="term" value="F:protein serine/threonine kinase activator activity"/>
    <property type="evidence" value="ECO:0007669"/>
    <property type="project" value="InterPro"/>
</dbReference>
<evidence type="ECO:0000256" key="1">
    <source>
        <dbReference type="ARBA" id="ARBA00008874"/>
    </source>
</evidence>
<dbReference type="Gene3D" id="3.30.200.20">
    <property type="entry name" value="Phosphorylase Kinase, domain 1"/>
    <property type="match status" value="1"/>
</dbReference>
<organism evidence="3 5">
    <name type="scientific">Sitophilus oryzae</name>
    <name type="common">Rice weevil</name>
    <name type="synonym">Curculio oryzae</name>
    <dbReference type="NCBI Taxonomy" id="7048"/>
    <lineage>
        <taxon>Eukaryota</taxon>
        <taxon>Metazoa</taxon>
        <taxon>Ecdysozoa</taxon>
        <taxon>Arthropoda</taxon>
        <taxon>Hexapoda</taxon>
        <taxon>Insecta</taxon>
        <taxon>Pterygota</taxon>
        <taxon>Neoptera</taxon>
        <taxon>Endopterygota</taxon>
        <taxon>Coleoptera</taxon>
        <taxon>Polyphaga</taxon>
        <taxon>Cucujiformia</taxon>
        <taxon>Curculionidae</taxon>
        <taxon>Dryophthorinae</taxon>
        <taxon>Sitophilus</taxon>
    </lineage>
</organism>
<dbReference type="Gene3D" id="1.10.510.10">
    <property type="entry name" value="Transferase(Phosphotransferase) domain 1"/>
    <property type="match status" value="1"/>
</dbReference>
<name>A0A6J2YLJ2_SITOR</name>
<sequence>MINYNININDYKVVSPLSQCFEGKAAVYLAQHVPSGSMIALKKFNMDAIREDSYLVDVEIILTRQLHHPNILQYFISFVQGPEVWVISPLMAYGSCKDLLSQHFNDGLPEQAIIIILRDLLEALNYVHKKGFIHRAIRASHILISPLGKACLSGFRYSCPIIVNGKWQKTIHSFPSSTKPNLNWLSPELLEQNLVGYNEKSDIYSVGMVICELANGSEPFAGMSKTLMLTEKVRGCIPQLLDCTTIPREEGDDFSGGDCDISPKIVNRRFSDDLHKIAEICLNQESYYRPTAEQLLADSIFKTIKKSMPLPDLLKPALPLSDKVAYNTDDLEELKSLNNFSSLEIYSCEWDF</sequence>
<dbReference type="GO" id="GO:0006611">
    <property type="term" value="P:protein export from nucleus"/>
    <property type="evidence" value="ECO:0007669"/>
    <property type="project" value="TreeGrafter"/>
</dbReference>
<dbReference type="Pfam" id="PF00069">
    <property type="entry name" value="Pkinase"/>
    <property type="match status" value="1"/>
</dbReference>
<dbReference type="SUPFAM" id="SSF56112">
    <property type="entry name" value="Protein kinase-like (PK-like)"/>
    <property type="match status" value="1"/>
</dbReference>
<dbReference type="InterPro" id="IPR011009">
    <property type="entry name" value="Kinase-like_dom_sf"/>
</dbReference>
<reference evidence="4 5" key="1">
    <citation type="submission" date="2025-04" db="UniProtKB">
        <authorList>
            <consortium name="RefSeq"/>
        </authorList>
    </citation>
    <scope>IDENTIFICATION</scope>
    <source>
        <tissue evidence="4 5">Gonads</tissue>
    </source>
</reference>
<keyword evidence="4 5" id="KW-0418">Kinase</keyword>
<dbReference type="InterPro" id="IPR000719">
    <property type="entry name" value="Prot_kinase_dom"/>
</dbReference>
<evidence type="ECO:0000313" key="5">
    <source>
        <dbReference type="RefSeq" id="XP_030764024.1"/>
    </source>
</evidence>
<feature type="domain" description="Protein kinase" evidence="2">
    <location>
        <begin position="11"/>
        <end position="301"/>
    </location>
</feature>
<protein>
    <submittedName>
        <fullName evidence="4 5">STE20-related kinase adapter protein alpha isoform X1</fullName>
    </submittedName>
</protein>
<dbReference type="GO" id="GO:0005524">
    <property type="term" value="F:ATP binding"/>
    <property type="evidence" value="ECO:0007669"/>
    <property type="project" value="InterPro"/>
</dbReference>
<dbReference type="Proteomes" id="UP000504635">
    <property type="component" value="Unplaced"/>
</dbReference>
<keyword evidence="3" id="KW-1185">Reference proteome</keyword>
<keyword evidence="4 5" id="KW-0808">Transferase</keyword>
<dbReference type="GO" id="GO:0004672">
    <property type="term" value="F:protein kinase activity"/>
    <property type="evidence" value="ECO:0007669"/>
    <property type="project" value="InterPro"/>
</dbReference>
<dbReference type="RefSeq" id="XP_030764023.1">
    <property type="nucleotide sequence ID" value="XM_030908163.1"/>
</dbReference>
<evidence type="ECO:0000313" key="3">
    <source>
        <dbReference type="Proteomes" id="UP000504635"/>
    </source>
</evidence>
<dbReference type="CTD" id="3355135"/>
<evidence type="ECO:0000313" key="4">
    <source>
        <dbReference type="RefSeq" id="XP_030764023.1"/>
    </source>
</evidence>
<dbReference type="PANTHER" id="PTHR48014">
    <property type="entry name" value="SERINE/THREONINE-PROTEIN KINASE FRAY2"/>
    <property type="match status" value="1"/>
</dbReference>
<proteinExistence type="inferred from homology"/>
<dbReference type="OrthoDB" id="840771at2759"/>
<dbReference type="KEGG" id="soy:115888423"/>
<accession>A0A6J2YLJ2</accession>